<dbReference type="GeneID" id="20814332"/>
<feature type="region of interest" description="Disordered" evidence="1">
    <location>
        <begin position="126"/>
        <end position="163"/>
    </location>
</feature>
<sequence>MTSTSWHLRLCSAGATVEQNFVFCAPHVTDDGISCSSKLKGGRRQYIVTSISKITPDQELPVDSSFSTPAIGNDTKEGAFVTSTTGSVSPRHMQTIAPTRYFYGGVGKGLHTFRFVYITRDAVEGILTQPPPQPSNPPPPPSIPSLQPPPPSIQPTVVPPLVPIPAEPSDVPIAAEPPVLPGAAELPIVPVAAEPVHVKAEGNPTVPKRMKLEHQGLPRNNIALVSNNQVVDLTADDSADDKAGGPPWTQQTKKTGIAGRYSKDK</sequence>
<name>W4FYL9_APHAT</name>
<protein>
    <submittedName>
        <fullName evidence="2">Uncharacterized protein</fullName>
    </submittedName>
</protein>
<gene>
    <name evidence="2" type="ORF">H257_12336</name>
</gene>
<feature type="region of interest" description="Disordered" evidence="1">
    <location>
        <begin position="235"/>
        <end position="265"/>
    </location>
</feature>
<accession>W4FYL9</accession>
<reference evidence="2" key="1">
    <citation type="submission" date="2013-12" db="EMBL/GenBank/DDBJ databases">
        <title>The Genome Sequence of Aphanomyces astaci APO3.</title>
        <authorList>
            <consortium name="The Broad Institute Genomics Platform"/>
            <person name="Russ C."/>
            <person name="Tyler B."/>
            <person name="van West P."/>
            <person name="Dieguez-Uribeondo J."/>
            <person name="Young S.K."/>
            <person name="Zeng Q."/>
            <person name="Gargeya S."/>
            <person name="Fitzgerald M."/>
            <person name="Abouelleil A."/>
            <person name="Alvarado L."/>
            <person name="Chapman S.B."/>
            <person name="Gainer-Dewar J."/>
            <person name="Goldberg J."/>
            <person name="Griggs A."/>
            <person name="Gujja S."/>
            <person name="Hansen M."/>
            <person name="Howarth C."/>
            <person name="Imamovic A."/>
            <person name="Ireland A."/>
            <person name="Larimer J."/>
            <person name="McCowan C."/>
            <person name="Murphy C."/>
            <person name="Pearson M."/>
            <person name="Poon T.W."/>
            <person name="Priest M."/>
            <person name="Roberts A."/>
            <person name="Saif S."/>
            <person name="Shea T."/>
            <person name="Sykes S."/>
            <person name="Wortman J."/>
            <person name="Nusbaum C."/>
            <person name="Birren B."/>
        </authorList>
    </citation>
    <scope>NUCLEOTIDE SEQUENCE [LARGE SCALE GENOMIC DNA]</scope>
    <source>
        <strain evidence="2">APO3</strain>
    </source>
</reference>
<dbReference type="AlphaFoldDB" id="W4FYL9"/>
<dbReference type="VEuPathDB" id="FungiDB:H257_12336"/>
<evidence type="ECO:0000313" key="2">
    <source>
        <dbReference type="EMBL" id="ETV72570.1"/>
    </source>
</evidence>
<proteinExistence type="predicted"/>
<dbReference type="EMBL" id="KI913153">
    <property type="protein sequence ID" value="ETV72570.1"/>
    <property type="molecule type" value="Genomic_DNA"/>
</dbReference>
<dbReference type="RefSeq" id="XP_009837798.1">
    <property type="nucleotide sequence ID" value="XM_009839496.1"/>
</dbReference>
<organism evidence="2">
    <name type="scientific">Aphanomyces astaci</name>
    <name type="common">Crayfish plague agent</name>
    <dbReference type="NCBI Taxonomy" id="112090"/>
    <lineage>
        <taxon>Eukaryota</taxon>
        <taxon>Sar</taxon>
        <taxon>Stramenopiles</taxon>
        <taxon>Oomycota</taxon>
        <taxon>Saprolegniomycetes</taxon>
        <taxon>Saprolegniales</taxon>
        <taxon>Verrucalvaceae</taxon>
        <taxon>Aphanomyces</taxon>
    </lineage>
</organism>
<evidence type="ECO:0000256" key="1">
    <source>
        <dbReference type="SAM" id="MobiDB-lite"/>
    </source>
</evidence>
<feature type="compositionally biased region" description="Pro residues" evidence="1">
    <location>
        <begin position="129"/>
        <end position="163"/>
    </location>
</feature>